<organism evidence="1 2">
    <name type="scientific">Heterodera trifolii</name>
    <dbReference type="NCBI Taxonomy" id="157864"/>
    <lineage>
        <taxon>Eukaryota</taxon>
        <taxon>Metazoa</taxon>
        <taxon>Ecdysozoa</taxon>
        <taxon>Nematoda</taxon>
        <taxon>Chromadorea</taxon>
        <taxon>Rhabditida</taxon>
        <taxon>Tylenchina</taxon>
        <taxon>Tylenchomorpha</taxon>
        <taxon>Tylenchoidea</taxon>
        <taxon>Heteroderidae</taxon>
        <taxon>Heteroderinae</taxon>
        <taxon>Heterodera</taxon>
    </lineage>
</organism>
<proteinExistence type="predicted"/>
<dbReference type="AlphaFoldDB" id="A0ABD2LLK0"/>
<keyword evidence="2" id="KW-1185">Reference proteome</keyword>
<reference evidence="1 2" key="1">
    <citation type="submission" date="2024-10" db="EMBL/GenBank/DDBJ databases">
        <authorList>
            <person name="Kim D."/>
        </authorList>
    </citation>
    <scope>NUCLEOTIDE SEQUENCE [LARGE SCALE GENOMIC DNA]</scope>
    <source>
        <strain evidence="1">BH-2024</strain>
    </source>
</reference>
<dbReference type="EMBL" id="JBICBT010000362">
    <property type="protein sequence ID" value="KAL3116106.1"/>
    <property type="molecule type" value="Genomic_DNA"/>
</dbReference>
<comment type="caution">
    <text evidence="1">The sequence shown here is derived from an EMBL/GenBank/DDBJ whole genome shotgun (WGS) entry which is preliminary data.</text>
</comment>
<dbReference type="Proteomes" id="UP001620626">
    <property type="component" value="Unassembled WGS sequence"/>
</dbReference>
<accession>A0ABD2LLK0</accession>
<name>A0ABD2LLK0_9BILA</name>
<gene>
    <name evidence="1" type="ORF">niasHT_007406</name>
</gene>
<evidence type="ECO:0000313" key="1">
    <source>
        <dbReference type="EMBL" id="KAL3116106.1"/>
    </source>
</evidence>
<sequence>MQWDPWACALSGYCEKKFLPTQCSTASTRSPRRRERRQTHWLGQKIRMALRLDLAELLRLDLDLLRLDLAELLRLDLDLLRLDLAELLRLDLDLLRLDLDLLRHFNSIIS</sequence>
<protein>
    <submittedName>
        <fullName evidence="1">Uncharacterized protein</fullName>
    </submittedName>
</protein>
<evidence type="ECO:0000313" key="2">
    <source>
        <dbReference type="Proteomes" id="UP001620626"/>
    </source>
</evidence>